<name>A0A8S3SYU3_MYTED</name>
<protein>
    <recommendedName>
        <fullName evidence="2">Mutator-like transposase domain-containing protein</fullName>
    </recommendedName>
</protein>
<dbReference type="EMBL" id="CAJPWZ010001789">
    <property type="protein sequence ID" value="CAG2223503.1"/>
    <property type="molecule type" value="Genomic_DNA"/>
</dbReference>
<feature type="domain" description="Mutator-like transposase" evidence="2">
    <location>
        <begin position="1"/>
        <end position="114"/>
    </location>
</feature>
<dbReference type="AlphaFoldDB" id="A0A8S3SYU3"/>
<sequence>MEAQGAVILFRRSEEKHSLQYTTYVGDGDSSAYGNVVDSRPYGPNIIIAKEDCVGHIQGRMGKHLRRLVDQYKGKKLEDGKQLTGKGRLTNKLMNSFQTFYGVAIRNNKVQILKPVFEKLSDEKLLTGAEKCLTQNQNESLHHVIWSYLPKGEYHSAGEIQLGTALAVGHFNSGMANFNTKLFEKANISVGDNNKRLWTNIDSTRIRHSLYKTSEKGKKRRKQLKAMEAQHQDTLQYDDSYAKDKYYKSSTSDNPSEKGEETT</sequence>
<feature type="region of interest" description="Disordered" evidence="1">
    <location>
        <begin position="214"/>
        <end position="241"/>
    </location>
</feature>
<keyword evidence="4" id="KW-1185">Reference proteome</keyword>
<accession>A0A8S3SYU3</accession>
<evidence type="ECO:0000256" key="1">
    <source>
        <dbReference type="SAM" id="MobiDB-lite"/>
    </source>
</evidence>
<evidence type="ECO:0000313" key="4">
    <source>
        <dbReference type="Proteomes" id="UP000683360"/>
    </source>
</evidence>
<gene>
    <name evidence="3" type="ORF">MEDL_36778</name>
</gene>
<organism evidence="3 4">
    <name type="scientific">Mytilus edulis</name>
    <name type="common">Blue mussel</name>
    <dbReference type="NCBI Taxonomy" id="6550"/>
    <lineage>
        <taxon>Eukaryota</taxon>
        <taxon>Metazoa</taxon>
        <taxon>Spiralia</taxon>
        <taxon>Lophotrochozoa</taxon>
        <taxon>Mollusca</taxon>
        <taxon>Bivalvia</taxon>
        <taxon>Autobranchia</taxon>
        <taxon>Pteriomorphia</taxon>
        <taxon>Mytilida</taxon>
        <taxon>Mytiloidea</taxon>
        <taxon>Mytilidae</taxon>
        <taxon>Mytilinae</taxon>
        <taxon>Mytilus</taxon>
    </lineage>
</organism>
<dbReference type="Pfam" id="PF20700">
    <property type="entry name" value="Mutator"/>
    <property type="match status" value="1"/>
</dbReference>
<reference evidence="3" key="1">
    <citation type="submission" date="2021-03" db="EMBL/GenBank/DDBJ databases">
        <authorList>
            <person name="Bekaert M."/>
        </authorList>
    </citation>
    <scope>NUCLEOTIDE SEQUENCE</scope>
</reference>
<dbReference type="Proteomes" id="UP000683360">
    <property type="component" value="Unassembled WGS sequence"/>
</dbReference>
<evidence type="ECO:0000313" key="3">
    <source>
        <dbReference type="EMBL" id="CAG2223503.1"/>
    </source>
</evidence>
<evidence type="ECO:0000259" key="2">
    <source>
        <dbReference type="Pfam" id="PF20700"/>
    </source>
</evidence>
<proteinExistence type="predicted"/>
<dbReference type="InterPro" id="IPR049012">
    <property type="entry name" value="Mutator_transp_dom"/>
</dbReference>
<comment type="caution">
    <text evidence="3">The sequence shown here is derived from an EMBL/GenBank/DDBJ whole genome shotgun (WGS) entry which is preliminary data.</text>
</comment>
<dbReference type="OrthoDB" id="10060618at2759"/>